<dbReference type="Gene3D" id="3.30.420.150">
    <property type="entry name" value="Exopolyphosphatase. Domain 2"/>
    <property type="match status" value="1"/>
</dbReference>
<dbReference type="InterPro" id="IPR043129">
    <property type="entry name" value="ATPase_NBD"/>
</dbReference>
<dbReference type="InterPro" id="IPR007511">
    <property type="entry name" value="DUF501"/>
</dbReference>
<dbReference type="InterPro" id="IPR050273">
    <property type="entry name" value="GppA/Ppx_hydrolase"/>
</dbReference>
<dbReference type="PANTHER" id="PTHR30005:SF0">
    <property type="entry name" value="RETROGRADE REGULATION PROTEIN 2"/>
    <property type="match status" value="1"/>
</dbReference>
<dbReference type="AlphaFoldDB" id="A0A6J6VGC0"/>
<feature type="domain" description="Ppx/GppA phosphatase N-terminal" evidence="1">
    <location>
        <begin position="127"/>
        <end position="402"/>
    </location>
</feature>
<organism evidence="2">
    <name type="scientific">freshwater metagenome</name>
    <dbReference type="NCBI Taxonomy" id="449393"/>
    <lineage>
        <taxon>unclassified sequences</taxon>
        <taxon>metagenomes</taxon>
        <taxon>ecological metagenomes</taxon>
    </lineage>
</organism>
<dbReference type="Pfam" id="PF04417">
    <property type="entry name" value="DUF501"/>
    <property type="match status" value="1"/>
</dbReference>
<dbReference type="Pfam" id="PF02541">
    <property type="entry name" value="Ppx-GppA"/>
    <property type="match status" value="1"/>
</dbReference>
<evidence type="ECO:0000313" key="2">
    <source>
        <dbReference type="EMBL" id="CAB4771442.1"/>
    </source>
</evidence>
<proteinExistence type="predicted"/>
<sequence>MQAGRLEAEGGVNTAEAEVDPAALAAAHIKYAEERDASIPADHTGPRPSGGVGGTRIGVKCLHAHLGWWLAGGEDPVGDWVAAKLGTSRSDYIVNKPRKVVTSPLAAIDIGTNSTNLLITNTDGTELVREVHVTGLGRGVVHSNELQPDAIERTVNRLQQYKALITQHGCVFVRVTATEACRRATNSAEFLDAAQQVLGTRPEIIAGETEARLAFAGAISHFPAHDGTTLVIDIGGGSTEVMIGDTQFRHAMSFPVGTVVLTESELHHDPPKPEELTNAIGLVTDFMDDLLREHPDVAHATRVIGVAGSIVTIAAVEIGLQQFDATKLHGHSMSRSDVEEVFRTLATEKLADRKHNPGLPADRADVIVGGCCVLVGIMRRLHLAEITVSVNNLLDGVIAQELSAP</sequence>
<dbReference type="EMBL" id="CAEZZM010000178">
    <property type="protein sequence ID" value="CAB4771442.1"/>
    <property type="molecule type" value="Genomic_DNA"/>
</dbReference>
<protein>
    <submittedName>
        <fullName evidence="2">Unannotated protein</fullName>
    </submittedName>
</protein>
<dbReference type="SUPFAM" id="SSF53067">
    <property type="entry name" value="Actin-like ATPase domain"/>
    <property type="match status" value="2"/>
</dbReference>
<gene>
    <name evidence="2" type="ORF">UFOPK2872_01177</name>
</gene>
<dbReference type="PANTHER" id="PTHR30005">
    <property type="entry name" value="EXOPOLYPHOSPHATASE"/>
    <property type="match status" value="1"/>
</dbReference>
<name>A0A6J6VGC0_9ZZZZ</name>
<dbReference type="CDD" id="cd24119">
    <property type="entry name" value="ASKHA_NBD_MtPPX2-like"/>
    <property type="match status" value="1"/>
</dbReference>
<accession>A0A6J6VGC0</accession>
<dbReference type="InterPro" id="IPR003695">
    <property type="entry name" value="Ppx_GppA_N"/>
</dbReference>
<reference evidence="2" key="1">
    <citation type="submission" date="2020-05" db="EMBL/GenBank/DDBJ databases">
        <authorList>
            <person name="Chiriac C."/>
            <person name="Salcher M."/>
            <person name="Ghai R."/>
            <person name="Kavagutti S V."/>
        </authorList>
    </citation>
    <scope>NUCLEOTIDE SEQUENCE</scope>
</reference>
<dbReference type="Gene3D" id="3.30.420.40">
    <property type="match status" value="1"/>
</dbReference>
<evidence type="ECO:0000259" key="1">
    <source>
        <dbReference type="Pfam" id="PF02541"/>
    </source>
</evidence>